<dbReference type="EMBL" id="JACHWR010000008">
    <property type="protein sequence ID" value="MBB3045437.1"/>
    <property type="molecule type" value="Genomic_DNA"/>
</dbReference>
<dbReference type="Pfam" id="PF00528">
    <property type="entry name" value="BPD_transp_1"/>
    <property type="match status" value="1"/>
</dbReference>
<evidence type="ECO:0000256" key="3">
    <source>
        <dbReference type="ARBA" id="ARBA00022448"/>
    </source>
</evidence>
<dbReference type="InterPro" id="IPR035906">
    <property type="entry name" value="MetI-like_sf"/>
</dbReference>
<dbReference type="Gene3D" id="1.10.3720.10">
    <property type="entry name" value="MetI-like"/>
    <property type="match status" value="1"/>
</dbReference>
<evidence type="ECO:0000256" key="7">
    <source>
        <dbReference type="ARBA" id="ARBA00022989"/>
    </source>
</evidence>
<keyword evidence="8 9" id="KW-0472">Membrane</keyword>
<sequence>MSEWSPSPRELERRGIRRSLRTRSILVATLAMIAVFALLVIGLVSSPGWDRVQDTFFNWHHARESFPDIWDYFWVNVKIFLIAEPLILVVGLAVALARQARAAILTPLRVLAVAYTDVLRGIPTVLLILLMGFGVPALQLQGVTNSALVWATVALVLSYSAYVAEVFRAGIESIHPSQLASAEALGLSRAQTMRHVVVPQAVRRVVPPLLNDFVSLQKDTALVSLVGVLDAVFAARDYGNYNFNYTPLVVVAGFFVVITIPLARLCDWLQRRMVEKERAGSR</sequence>
<organism evidence="11 12">
    <name type="scientific">Nocardioides soli</name>
    <dbReference type="NCBI Taxonomy" id="1036020"/>
    <lineage>
        <taxon>Bacteria</taxon>
        <taxon>Bacillati</taxon>
        <taxon>Actinomycetota</taxon>
        <taxon>Actinomycetes</taxon>
        <taxon>Propionibacteriales</taxon>
        <taxon>Nocardioidaceae</taxon>
        <taxon>Nocardioides</taxon>
    </lineage>
</organism>
<dbReference type="GO" id="GO:0006865">
    <property type="term" value="P:amino acid transport"/>
    <property type="evidence" value="ECO:0007669"/>
    <property type="project" value="UniProtKB-KW"/>
</dbReference>
<feature type="transmembrane region" description="Helical" evidence="9">
    <location>
        <begin position="245"/>
        <end position="266"/>
    </location>
</feature>
<comment type="similarity">
    <text evidence="2">Belongs to the binding-protein-dependent transport system permease family. HisMQ subfamily.</text>
</comment>
<accession>A0A7W4Z3W5</accession>
<reference evidence="11 12" key="1">
    <citation type="submission" date="2020-08" db="EMBL/GenBank/DDBJ databases">
        <title>Sequencing the genomes of 1000 actinobacteria strains.</title>
        <authorList>
            <person name="Klenk H.-P."/>
        </authorList>
    </citation>
    <scope>NUCLEOTIDE SEQUENCE [LARGE SCALE GENOMIC DNA]</scope>
    <source>
        <strain evidence="11 12">DSM 105498</strain>
    </source>
</reference>
<keyword evidence="4" id="KW-1003">Cell membrane</keyword>
<evidence type="ECO:0000256" key="5">
    <source>
        <dbReference type="ARBA" id="ARBA00022692"/>
    </source>
</evidence>
<evidence type="ECO:0000256" key="2">
    <source>
        <dbReference type="ARBA" id="ARBA00010072"/>
    </source>
</evidence>
<feature type="transmembrane region" description="Helical" evidence="9">
    <location>
        <begin position="24"/>
        <end position="44"/>
    </location>
</feature>
<dbReference type="NCBIfam" id="TIGR01726">
    <property type="entry name" value="HEQRo_perm_3TM"/>
    <property type="match status" value="1"/>
</dbReference>
<comment type="subcellular location">
    <subcellularLocation>
        <location evidence="1 9">Cell membrane</location>
        <topology evidence="1 9">Multi-pass membrane protein</topology>
    </subcellularLocation>
</comment>
<keyword evidence="12" id="KW-1185">Reference proteome</keyword>
<dbReference type="CDD" id="cd06261">
    <property type="entry name" value="TM_PBP2"/>
    <property type="match status" value="1"/>
</dbReference>
<name>A0A7W4Z3W5_9ACTN</name>
<feature type="transmembrane region" description="Helical" evidence="9">
    <location>
        <begin position="118"/>
        <end position="135"/>
    </location>
</feature>
<dbReference type="RefSeq" id="WP_343058060.1">
    <property type="nucleotide sequence ID" value="NZ_JACHWR010000008.1"/>
</dbReference>
<dbReference type="GO" id="GO:0022857">
    <property type="term" value="F:transmembrane transporter activity"/>
    <property type="evidence" value="ECO:0007669"/>
    <property type="project" value="InterPro"/>
</dbReference>
<keyword evidence="7 9" id="KW-1133">Transmembrane helix</keyword>
<proteinExistence type="inferred from homology"/>
<evidence type="ECO:0000256" key="6">
    <source>
        <dbReference type="ARBA" id="ARBA00022970"/>
    </source>
</evidence>
<dbReference type="PANTHER" id="PTHR30614">
    <property type="entry name" value="MEMBRANE COMPONENT OF AMINO ACID ABC TRANSPORTER"/>
    <property type="match status" value="1"/>
</dbReference>
<evidence type="ECO:0000313" key="11">
    <source>
        <dbReference type="EMBL" id="MBB3045437.1"/>
    </source>
</evidence>
<keyword evidence="5 9" id="KW-0812">Transmembrane</keyword>
<evidence type="ECO:0000259" key="10">
    <source>
        <dbReference type="PROSITE" id="PS50928"/>
    </source>
</evidence>
<dbReference type="AlphaFoldDB" id="A0A7W4Z3W5"/>
<evidence type="ECO:0000256" key="9">
    <source>
        <dbReference type="RuleBase" id="RU363032"/>
    </source>
</evidence>
<evidence type="ECO:0000256" key="1">
    <source>
        <dbReference type="ARBA" id="ARBA00004651"/>
    </source>
</evidence>
<feature type="domain" description="ABC transmembrane type-1" evidence="10">
    <location>
        <begin position="73"/>
        <end position="266"/>
    </location>
</feature>
<dbReference type="InterPro" id="IPR043429">
    <property type="entry name" value="ArtM/GltK/GlnP/TcyL/YhdX-like"/>
</dbReference>
<keyword evidence="6" id="KW-0029">Amino-acid transport</keyword>
<dbReference type="Proteomes" id="UP000589626">
    <property type="component" value="Unassembled WGS sequence"/>
</dbReference>
<dbReference type="PANTHER" id="PTHR30614:SF20">
    <property type="entry name" value="GLUTAMINE TRANSPORT SYSTEM PERMEASE PROTEIN GLNP"/>
    <property type="match status" value="1"/>
</dbReference>
<feature type="transmembrane region" description="Helical" evidence="9">
    <location>
        <begin position="73"/>
        <end position="97"/>
    </location>
</feature>
<protein>
    <submittedName>
        <fullName evidence="11">Polar amino acid transport system permease protein</fullName>
    </submittedName>
</protein>
<gene>
    <name evidence="11" type="ORF">FHU40_005294</name>
</gene>
<dbReference type="SUPFAM" id="SSF161098">
    <property type="entry name" value="MetI-like"/>
    <property type="match status" value="1"/>
</dbReference>
<evidence type="ECO:0000313" key="12">
    <source>
        <dbReference type="Proteomes" id="UP000589626"/>
    </source>
</evidence>
<dbReference type="InterPro" id="IPR000515">
    <property type="entry name" value="MetI-like"/>
</dbReference>
<dbReference type="PROSITE" id="PS50928">
    <property type="entry name" value="ABC_TM1"/>
    <property type="match status" value="1"/>
</dbReference>
<comment type="caution">
    <text evidence="11">The sequence shown here is derived from an EMBL/GenBank/DDBJ whole genome shotgun (WGS) entry which is preliminary data.</text>
</comment>
<dbReference type="GO" id="GO:0043190">
    <property type="term" value="C:ATP-binding cassette (ABC) transporter complex"/>
    <property type="evidence" value="ECO:0007669"/>
    <property type="project" value="InterPro"/>
</dbReference>
<keyword evidence="3 9" id="KW-0813">Transport</keyword>
<evidence type="ECO:0000256" key="4">
    <source>
        <dbReference type="ARBA" id="ARBA00022475"/>
    </source>
</evidence>
<dbReference type="InterPro" id="IPR010065">
    <property type="entry name" value="AA_ABC_transptr_permease_3TM"/>
</dbReference>
<feature type="transmembrane region" description="Helical" evidence="9">
    <location>
        <begin position="147"/>
        <end position="167"/>
    </location>
</feature>
<evidence type="ECO:0000256" key="8">
    <source>
        <dbReference type="ARBA" id="ARBA00023136"/>
    </source>
</evidence>